<gene>
    <name evidence="3" type="ORF">BSTOLATCC_MIC59940</name>
</gene>
<proteinExistence type="predicted"/>
<dbReference type="Gene3D" id="3.30.530.20">
    <property type="match status" value="1"/>
</dbReference>
<organism evidence="3 4">
    <name type="scientific">Blepharisma stoltei</name>
    <dbReference type="NCBI Taxonomy" id="1481888"/>
    <lineage>
        <taxon>Eukaryota</taxon>
        <taxon>Sar</taxon>
        <taxon>Alveolata</taxon>
        <taxon>Ciliophora</taxon>
        <taxon>Postciliodesmatophora</taxon>
        <taxon>Heterotrichea</taxon>
        <taxon>Heterotrichida</taxon>
        <taxon>Blepharismidae</taxon>
        <taxon>Blepharisma</taxon>
    </lineage>
</organism>
<dbReference type="PANTHER" id="PTHR19308:SF56">
    <property type="entry name" value="START DOMAIN-CONTAINING PROTEIN"/>
    <property type="match status" value="1"/>
</dbReference>
<protein>
    <recommendedName>
        <fullName evidence="2">START domain-containing protein</fullName>
    </recommendedName>
</protein>
<evidence type="ECO:0000313" key="3">
    <source>
        <dbReference type="EMBL" id="CAG9334147.1"/>
    </source>
</evidence>
<dbReference type="SUPFAM" id="SSF55961">
    <property type="entry name" value="Bet v1-like"/>
    <property type="match status" value="1"/>
</dbReference>
<dbReference type="GO" id="GO:0008289">
    <property type="term" value="F:lipid binding"/>
    <property type="evidence" value="ECO:0007669"/>
    <property type="project" value="InterPro"/>
</dbReference>
<evidence type="ECO:0000256" key="1">
    <source>
        <dbReference type="SAM" id="MobiDB-lite"/>
    </source>
</evidence>
<dbReference type="AlphaFoldDB" id="A0AAU9K7H0"/>
<name>A0AAU9K7H0_9CILI</name>
<dbReference type="InterPro" id="IPR023393">
    <property type="entry name" value="START-like_dom_sf"/>
</dbReference>
<evidence type="ECO:0000313" key="4">
    <source>
        <dbReference type="Proteomes" id="UP001162131"/>
    </source>
</evidence>
<dbReference type="InterPro" id="IPR002913">
    <property type="entry name" value="START_lipid-bd_dom"/>
</dbReference>
<accession>A0AAU9K7H0</accession>
<keyword evidence="4" id="KW-1185">Reference proteome</keyword>
<dbReference type="PROSITE" id="PS50848">
    <property type="entry name" value="START"/>
    <property type="match status" value="1"/>
</dbReference>
<dbReference type="Pfam" id="PF01852">
    <property type="entry name" value="START"/>
    <property type="match status" value="1"/>
</dbReference>
<reference evidence="3" key="1">
    <citation type="submission" date="2021-09" db="EMBL/GenBank/DDBJ databases">
        <authorList>
            <consortium name="AG Swart"/>
            <person name="Singh M."/>
            <person name="Singh A."/>
            <person name="Seah K."/>
            <person name="Emmerich C."/>
        </authorList>
    </citation>
    <scope>NUCLEOTIDE SEQUENCE</scope>
    <source>
        <strain evidence="3">ATCC30299</strain>
    </source>
</reference>
<evidence type="ECO:0000259" key="2">
    <source>
        <dbReference type="PROSITE" id="PS50848"/>
    </source>
</evidence>
<dbReference type="CDD" id="cd00177">
    <property type="entry name" value="START"/>
    <property type="match status" value="1"/>
</dbReference>
<comment type="caution">
    <text evidence="3">The sequence shown here is derived from an EMBL/GenBank/DDBJ whole genome shotgun (WGS) entry which is preliminary data.</text>
</comment>
<sequence length="311" mass="34671">MGNAVSETCVWCFTSQEEDSSLPENELQETNTTPLLLSQPKAQTKPLSSVREERKSVTSVELNETPRGTSFDTKNTDPLQEEKKSVALVELNEKPKGPSFDVELLVSLLDKATTEFVQHLELPLQEEGSQEMMNKDGFLIYSKEVPEGIMMKAQWLMPYAAKEFFEFLGNAEDRCRWDKSLESVSIIAKYPPDIVVTHSKFKKVPMISPRDVLLVSRVVKALNGSVIINTSCEHGELEPTESFVRATVKLSGYYVETIPTDEAGNKSRVVYINIANFGGKVPKSIIKSTSAKHIPGFVKKVHSEIALIMGK</sequence>
<dbReference type="GO" id="GO:0005737">
    <property type="term" value="C:cytoplasm"/>
    <property type="evidence" value="ECO:0007669"/>
    <property type="project" value="UniProtKB-ARBA"/>
</dbReference>
<feature type="region of interest" description="Disordered" evidence="1">
    <location>
        <begin position="20"/>
        <end position="79"/>
    </location>
</feature>
<dbReference type="Proteomes" id="UP001162131">
    <property type="component" value="Unassembled WGS sequence"/>
</dbReference>
<feature type="compositionally biased region" description="Polar residues" evidence="1">
    <location>
        <begin position="57"/>
        <end position="78"/>
    </location>
</feature>
<feature type="compositionally biased region" description="Polar residues" evidence="1">
    <location>
        <begin position="28"/>
        <end position="47"/>
    </location>
</feature>
<dbReference type="EMBL" id="CAJZBQ010000057">
    <property type="protein sequence ID" value="CAG9334147.1"/>
    <property type="molecule type" value="Genomic_DNA"/>
</dbReference>
<dbReference type="InterPro" id="IPR051213">
    <property type="entry name" value="START_lipid_transfer"/>
</dbReference>
<feature type="domain" description="START" evidence="2">
    <location>
        <begin position="161"/>
        <end position="302"/>
    </location>
</feature>
<dbReference type="PANTHER" id="PTHR19308">
    <property type="entry name" value="PHOSPHATIDYLCHOLINE TRANSFER PROTEIN"/>
    <property type="match status" value="1"/>
</dbReference>